<dbReference type="Proteomes" id="UP001155220">
    <property type="component" value="Unassembled WGS sequence"/>
</dbReference>
<gene>
    <name evidence="10" type="ORF">MJ956_07435</name>
</gene>
<keyword evidence="2" id="KW-0328">Glycosyltransferase</keyword>
<evidence type="ECO:0000256" key="5">
    <source>
        <dbReference type="ARBA" id="ARBA00022989"/>
    </source>
</evidence>
<dbReference type="SUPFAM" id="SSF53448">
    <property type="entry name" value="Nucleotide-diphospho-sugar transferases"/>
    <property type="match status" value="1"/>
</dbReference>
<dbReference type="GO" id="GO:0005886">
    <property type="term" value="C:plasma membrane"/>
    <property type="evidence" value="ECO:0007669"/>
    <property type="project" value="TreeGrafter"/>
</dbReference>
<dbReference type="InterPro" id="IPR001173">
    <property type="entry name" value="Glyco_trans_2-like"/>
</dbReference>
<evidence type="ECO:0000259" key="9">
    <source>
        <dbReference type="Pfam" id="PF00535"/>
    </source>
</evidence>
<keyword evidence="4 8" id="KW-0812">Transmembrane</keyword>
<keyword evidence="3" id="KW-0808">Transferase</keyword>
<evidence type="ECO:0000256" key="6">
    <source>
        <dbReference type="ARBA" id="ARBA00023136"/>
    </source>
</evidence>
<evidence type="ECO:0000256" key="3">
    <source>
        <dbReference type="ARBA" id="ARBA00022679"/>
    </source>
</evidence>
<feature type="region of interest" description="Disordered" evidence="7">
    <location>
        <begin position="308"/>
        <end position="335"/>
    </location>
</feature>
<evidence type="ECO:0000313" key="10">
    <source>
        <dbReference type="EMBL" id="MCP3054984.1"/>
    </source>
</evidence>
<dbReference type="CDD" id="cd04187">
    <property type="entry name" value="DPM1_like_bac"/>
    <property type="match status" value="1"/>
</dbReference>
<dbReference type="Pfam" id="PF00535">
    <property type="entry name" value="Glycos_transf_2"/>
    <property type="match status" value="1"/>
</dbReference>
<feature type="domain" description="Glycosyltransferase 2-like" evidence="9">
    <location>
        <begin position="4"/>
        <end position="166"/>
    </location>
</feature>
<sequence length="335" mass="37943">MRLSIVATLYRSADYIGEFHRRVTQAAHVFVGDDYEIVLVNDGSPDHSLRIALELAYEDPRVCVVDLSRNFGHHKAMMTGLAHARGDLVFLIDSDLEEQPEWLESFSRKLCEDGCDVVFGVQKKRKGNMFERWSGDWFYRIFRAITGVDLPHNIVTARLMRRIYVDALLQYDERELFLAGIWHIVGFDQRPIRIDKLSLSPTTYSVTRKFHILIDSITSFSNAPLIGIFYIGLAISMVAAAYIVYLVSIWAIIGTIADGWTSVMASIWLIGGMIISFMGVIGIYLSKVYTEAKRRPYTLVRSVHRGGRAARSNGREDMAPDSSSRVDMCESRAAE</sequence>
<evidence type="ECO:0000256" key="4">
    <source>
        <dbReference type="ARBA" id="ARBA00022692"/>
    </source>
</evidence>
<dbReference type="PANTHER" id="PTHR48090:SF1">
    <property type="entry name" value="PROPHAGE BACTOPRENOL GLUCOSYL TRANSFERASE HOMOLOG"/>
    <property type="match status" value="1"/>
</dbReference>
<comment type="caution">
    <text evidence="10">The sequence shown here is derived from an EMBL/GenBank/DDBJ whole genome shotgun (WGS) entry which is preliminary data.</text>
</comment>
<comment type="subcellular location">
    <subcellularLocation>
        <location evidence="1">Membrane</location>
        <topology evidence="1">Multi-pass membrane protein</topology>
    </subcellularLocation>
</comment>
<protein>
    <submittedName>
        <fullName evidence="10">Glycosyltransferase family 2 protein</fullName>
    </submittedName>
</protein>
<evidence type="ECO:0000256" key="2">
    <source>
        <dbReference type="ARBA" id="ARBA00022676"/>
    </source>
</evidence>
<reference evidence="10" key="1">
    <citation type="submission" date="2022-03" db="EMBL/GenBank/DDBJ databases">
        <title>Aurantimonas Liuensis sp. Nov., isolated from the hadal seawater of the Mariana Trench.</title>
        <authorList>
            <person name="Liu R."/>
        </authorList>
    </citation>
    <scope>NUCLEOTIDE SEQUENCE</scope>
    <source>
        <strain evidence="10">LRZ36</strain>
    </source>
</reference>
<keyword evidence="6 8" id="KW-0472">Membrane</keyword>
<keyword evidence="11" id="KW-1185">Reference proteome</keyword>
<name>A0A9X2KES2_9HYPH</name>
<organism evidence="10 11">
    <name type="scientific">Aurantimonas marianensis</name>
    <dbReference type="NCBI Taxonomy" id="2920428"/>
    <lineage>
        <taxon>Bacteria</taxon>
        <taxon>Pseudomonadati</taxon>
        <taxon>Pseudomonadota</taxon>
        <taxon>Alphaproteobacteria</taxon>
        <taxon>Hyphomicrobiales</taxon>
        <taxon>Aurantimonadaceae</taxon>
        <taxon>Aurantimonas</taxon>
    </lineage>
</organism>
<keyword evidence="5 8" id="KW-1133">Transmembrane helix</keyword>
<feature type="transmembrane region" description="Helical" evidence="8">
    <location>
        <begin position="265"/>
        <end position="285"/>
    </location>
</feature>
<accession>A0A9X2KES2</accession>
<dbReference type="InterPro" id="IPR050256">
    <property type="entry name" value="Glycosyltransferase_2"/>
</dbReference>
<evidence type="ECO:0000256" key="7">
    <source>
        <dbReference type="SAM" id="MobiDB-lite"/>
    </source>
</evidence>
<dbReference type="EMBL" id="JALHBS010000038">
    <property type="protein sequence ID" value="MCP3054984.1"/>
    <property type="molecule type" value="Genomic_DNA"/>
</dbReference>
<dbReference type="Gene3D" id="3.90.550.10">
    <property type="entry name" value="Spore Coat Polysaccharide Biosynthesis Protein SpsA, Chain A"/>
    <property type="match status" value="1"/>
</dbReference>
<evidence type="ECO:0000256" key="8">
    <source>
        <dbReference type="SAM" id="Phobius"/>
    </source>
</evidence>
<evidence type="ECO:0000256" key="1">
    <source>
        <dbReference type="ARBA" id="ARBA00004141"/>
    </source>
</evidence>
<proteinExistence type="predicted"/>
<dbReference type="PANTHER" id="PTHR48090">
    <property type="entry name" value="UNDECAPRENYL-PHOSPHATE 4-DEOXY-4-FORMAMIDO-L-ARABINOSE TRANSFERASE-RELATED"/>
    <property type="match status" value="1"/>
</dbReference>
<dbReference type="RefSeq" id="WP_253963848.1">
    <property type="nucleotide sequence ID" value="NZ_JALHBS010000038.1"/>
</dbReference>
<dbReference type="GO" id="GO:0016757">
    <property type="term" value="F:glycosyltransferase activity"/>
    <property type="evidence" value="ECO:0007669"/>
    <property type="project" value="UniProtKB-KW"/>
</dbReference>
<evidence type="ECO:0000313" key="11">
    <source>
        <dbReference type="Proteomes" id="UP001155220"/>
    </source>
</evidence>
<feature type="transmembrane region" description="Helical" evidence="8">
    <location>
        <begin position="228"/>
        <end position="253"/>
    </location>
</feature>
<dbReference type="AlphaFoldDB" id="A0A9X2KES2"/>
<dbReference type="InterPro" id="IPR029044">
    <property type="entry name" value="Nucleotide-diphossugar_trans"/>
</dbReference>